<dbReference type="NCBIfam" id="TIGR01509">
    <property type="entry name" value="HAD-SF-IA-v3"/>
    <property type="match status" value="1"/>
</dbReference>
<keyword evidence="1" id="KW-0378">Hydrolase</keyword>
<sequence>MIRGIIFDCFGVLYEGSISMLRRICPPEKLDELNDLNKQTDYGYITTDEYIEGLARLLGKSSDEVASLVSHSHVRNQPLIDEVQRLKGEGYVLAMLSNVGNDSIERLFPADQLSELFDVVVLSYKEYMVKPHPAIFTTTAERMGLSPGQCVMIDDLATNCEGAEVAGMISIQHTSNDTTRELLRKILHHSD</sequence>
<dbReference type="RefSeq" id="WP_015641757.1">
    <property type="nucleotide sequence ID" value="NC_021219.1"/>
</dbReference>
<dbReference type="SFLD" id="SFLDS00003">
    <property type="entry name" value="Haloacid_Dehalogenase"/>
    <property type="match status" value="1"/>
</dbReference>
<dbReference type="OrthoDB" id="9795007at2"/>
<dbReference type="HOGENOM" id="CLU_045011_9_1_0"/>
<dbReference type="AlphaFoldDB" id="R4PX26"/>
<dbReference type="PRINTS" id="PR00413">
    <property type="entry name" value="HADHALOGNASE"/>
</dbReference>
<dbReference type="EC" id="3.8.1.2" evidence="1"/>
<gene>
    <name evidence="1" type="ORF">L336_0604</name>
</gene>
<dbReference type="CDD" id="cd02603">
    <property type="entry name" value="HAD_sEH-N_like"/>
    <property type="match status" value="1"/>
</dbReference>
<keyword evidence="2" id="KW-1185">Reference proteome</keyword>
<dbReference type="Proteomes" id="UP000013893">
    <property type="component" value="Chromosome"/>
</dbReference>
<proteinExistence type="predicted"/>
<dbReference type="InterPro" id="IPR006439">
    <property type="entry name" value="HAD-SF_hydro_IA"/>
</dbReference>
<dbReference type="STRING" id="1332188.L336_0604"/>
<dbReference type="KEGG" id="saal:L336_0604"/>
<dbReference type="InterPro" id="IPR036412">
    <property type="entry name" value="HAD-like_sf"/>
</dbReference>
<evidence type="ECO:0000313" key="2">
    <source>
        <dbReference type="Proteomes" id="UP000013893"/>
    </source>
</evidence>
<dbReference type="InterPro" id="IPR023214">
    <property type="entry name" value="HAD_sf"/>
</dbReference>
<dbReference type="SFLD" id="SFLDG01129">
    <property type="entry name" value="C1.5:_HAD__Beta-PGM__Phosphata"/>
    <property type="match status" value="1"/>
</dbReference>
<accession>R4PX26</accession>
<evidence type="ECO:0000313" key="1">
    <source>
        <dbReference type="EMBL" id="AGL62307.1"/>
    </source>
</evidence>
<protein>
    <submittedName>
        <fullName evidence="1">Putative (S)-2-haloacid dehalogenase</fullName>
        <ecNumber evidence="1">3.8.1.2</ecNumber>
    </submittedName>
</protein>
<dbReference type="SUPFAM" id="SSF56784">
    <property type="entry name" value="HAD-like"/>
    <property type="match status" value="1"/>
</dbReference>
<dbReference type="PANTHER" id="PTHR43611:SF3">
    <property type="entry name" value="FLAVIN MONONUCLEOTIDE HYDROLASE 1, CHLOROPLATIC"/>
    <property type="match status" value="1"/>
</dbReference>
<dbReference type="Gene3D" id="3.40.50.1000">
    <property type="entry name" value="HAD superfamily/HAD-like"/>
    <property type="match status" value="1"/>
</dbReference>
<reference evidence="1 2" key="1">
    <citation type="journal article" date="2013" name="Nat. Biotechnol.">
        <title>Genome sequences of rare, uncultured bacteria obtained by differential coverage binning of multiple metagenomes.</title>
        <authorList>
            <person name="Albertsen M."/>
            <person name="Hugenholtz P."/>
            <person name="Skarshewski A."/>
            <person name="Nielsen K.L."/>
            <person name="Tyson G.W."/>
            <person name="Nielsen P.H."/>
        </authorList>
    </citation>
    <scope>NUCLEOTIDE SEQUENCE [LARGE SCALE GENOMIC DNA]</scope>
    <source>
        <strain evidence="1">TM71</strain>
    </source>
</reference>
<dbReference type="Pfam" id="PF00702">
    <property type="entry name" value="Hydrolase"/>
    <property type="match status" value="1"/>
</dbReference>
<dbReference type="EMBL" id="CP005957">
    <property type="protein sequence ID" value="AGL62307.1"/>
    <property type="molecule type" value="Genomic_DNA"/>
</dbReference>
<dbReference type="PANTHER" id="PTHR43611">
    <property type="entry name" value="ALPHA-D-GLUCOSE 1-PHOSPHATE PHOSPHATASE"/>
    <property type="match status" value="1"/>
</dbReference>
<organism evidence="1 2">
    <name type="scientific">Candidatus Saccharimonas aalborgensis</name>
    <dbReference type="NCBI Taxonomy" id="1332188"/>
    <lineage>
        <taxon>Bacteria</taxon>
        <taxon>Candidatus Saccharimonadota</taxon>
        <taxon>Candidatus Saccharimonadia</taxon>
        <taxon>Candidatus Saccharimonadales</taxon>
        <taxon>Candidatus Saccharimonadaceae</taxon>
        <taxon>Candidatus Saccharimonas</taxon>
    </lineage>
</organism>
<dbReference type="GO" id="GO:0018784">
    <property type="term" value="F:(S)-2-haloacid dehalogenase activity"/>
    <property type="evidence" value="ECO:0007669"/>
    <property type="project" value="UniProtKB-EC"/>
</dbReference>
<name>R4PX26_9BACT</name>